<keyword evidence="3" id="KW-1185">Reference proteome</keyword>
<evidence type="ECO:0000313" key="2">
    <source>
        <dbReference type="EMBL" id="MFC3932408.1"/>
    </source>
</evidence>
<feature type="transmembrane region" description="Helical" evidence="1">
    <location>
        <begin position="20"/>
        <end position="43"/>
    </location>
</feature>
<proteinExistence type="predicted"/>
<dbReference type="RefSeq" id="WP_380431804.1">
    <property type="nucleotide sequence ID" value="NZ_JBHSAC010000052.1"/>
</dbReference>
<keyword evidence="1" id="KW-0812">Transmembrane</keyword>
<feature type="transmembrane region" description="Helical" evidence="1">
    <location>
        <begin position="253"/>
        <end position="272"/>
    </location>
</feature>
<comment type="caution">
    <text evidence="2">The sequence shown here is derived from an EMBL/GenBank/DDBJ whole genome shotgun (WGS) entry which is preliminary data.</text>
</comment>
<name>A0ABV8D1V2_9STRE</name>
<feature type="transmembrane region" description="Helical" evidence="1">
    <location>
        <begin position="302"/>
        <end position="334"/>
    </location>
</feature>
<dbReference type="PIRSF" id="PIRSF037259">
    <property type="entry name" value="EcsB_ABC"/>
    <property type="match status" value="1"/>
</dbReference>
<dbReference type="Pfam" id="PF05975">
    <property type="entry name" value="EcsB"/>
    <property type="match status" value="1"/>
</dbReference>
<accession>A0ABV8D1V2</accession>
<feature type="transmembrane region" description="Helical" evidence="1">
    <location>
        <begin position="105"/>
        <end position="126"/>
    </location>
</feature>
<feature type="transmembrane region" description="Helical" evidence="1">
    <location>
        <begin position="229"/>
        <end position="247"/>
    </location>
</feature>
<protein>
    <submittedName>
        <fullName evidence="2">ABC transporter permease</fullName>
    </submittedName>
</protein>
<sequence>MKEVFAKRRFDFNQQCLKYLRYVLNDHFILVLLFLLGFLLVQYSSLLQHFPNNRLPIILSLSTLILILLWFGRVATYLEPADYIFLLPKEDELLKLIRQARFRSFALWGSLQTALLIVLAPIFLALGFSKTAFFALLIGLLIVKALVVYARSRRLTAADHFDWDWAISYEQGRQQSILKFYSLFTNVKGISTQNKRRAYLDVFLSRLLKQQSNLWSNLYMRAYFRSGDYLGLTLRLTVLGILSLVFIDQALVASSLAVLFNYLLLFQLLALANHYDYQYLTQLFPVDADLKKRNFKSSLRKILYLILGLEVLVLLVFAFSWQSLLLLVVVSLVLNEVYLPYKLKNMIDAD</sequence>
<feature type="transmembrane region" description="Helical" evidence="1">
    <location>
        <begin position="132"/>
        <end position="150"/>
    </location>
</feature>
<evidence type="ECO:0000313" key="3">
    <source>
        <dbReference type="Proteomes" id="UP001595901"/>
    </source>
</evidence>
<organism evidence="2 3">
    <name type="scientific">Streptococcus dentapri</name>
    <dbReference type="NCBI Taxonomy" id="573564"/>
    <lineage>
        <taxon>Bacteria</taxon>
        <taxon>Bacillati</taxon>
        <taxon>Bacillota</taxon>
        <taxon>Bacilli</taxon>
        <taxon>Lactobacillales</taxon>
        <taxon>Streptococcaceae</taxon>
        <taxon>Streptococcus</taxon>
    </lineage>
</organism>
<feature type="transmembrane region" description="Helical" evidence="1">
    <location>
        <begin position="55"/>
        <end position="72"/>
    </location>
</feature>
<evidence type="ECO:0000256" key="1">
    <source>
        <dbReference type="SAM" id="Phobius"/>
    </source>
</evidence>
<keyword evidence="1" id="KW-1133">Transmembrane helix</keyword>
<dbReference type="InterPro" id="IPR010288">
    <property type="entry name" value="EcsB_ABC"/>
</dbReference>
<dbReference type="EMBL" id="JBHSAC010000052">
    <property type="protein sequence ID" value="MFC3932408.1"/>
    <property type="molecule type" value="Genomic_DNA"/>
</dbReference>
<gene>
    <name evidence="2" type="ORF">ACFOSE_06445</name>
</gene>
<dbReference type="Proteomes" id="UP001595901">
    <property type="component" value="Unassembled WGS sequence"/>
</dbReference>
<keyword evidence="1" id="KW-0472">Membrane</keyword>
<reference evidence="3" key="1">
    <citation type="journal article" date="2019" name="Int. J. Syst. Evol. Microbiol.">
        <title>The Global Catalogue of Microorganisms (GCM) 10K type strain sequencing project: providing services to taxonomists for standard genome sequencing and annotation.</title>
        <authorList>
            <consortium name="The Broad Institute Genomics Platform"/>
            <consortium name="The Broad Institute Genome Sequencing Center for Infectious Disease"/>
            <person name="Wu L."/>
            <person name="Ma J."/>
        </authorList>
    </citation>
    <scope>NUCLEOTIDE SEQUENCE [LARGE SCALE GENOMIC DNA]</scope>
    <source>
        <strain evidence="3">CCUG 58728</strain>
    </source>
</reference>